<dbReference type="PROSITE" id="PS51175">
    <property type="entry name" value="CBM6"/>
    <property type="match status" value="1"/>
</dbReference>
<feature type="signal peptide" evidence="2">
    <location>
        <begin position="1"/>
        <end position="31"/>
    </location>
</feature>
<evidence type="ECO:0000259" key="4">
    <source>
        <dbReference type="PROSITE" id="PS51175"/>
    </source>
</evidence>
<evidence type="ECO:0000313" key="5">
    <source>
        <dbReference type="EMBL" id="MFC5405544.1"/>
    </source>
</evidence>
<dbReference type="Proteomes" id="UP001596113">
    <property type="component" value="Unassembled WGS sequence"/>
</dbReference>
<dbReference type="InterPro" id="IPR050713">
    <property type="entry name" value="RTP_Phos/Ushers"/>
</dbReference>
<feature type="region of interest" description="Disordered" evidence="1">
    <location>
        <begin position="498"/>
        <end position="519"/>
    </location>
</feature>
<dbReference type="InterPro" id="IPR013783">
    <property type="entry name" value="Ig-like_fold"/>
</dbReference>
<dbReference type="RefSeq" id="WP_378136863.1">
    <property type="nucleotide sequence ID" value="NZ_JBHSMI010000029.1"/>
</dbReference>
<dbReference type="InterPro" id="IPR055240">
    <property type="entry name" value="CBM13-like"/>
</dbReference>
<dbReference type="SUPFAM" id="SSF49785">
    <property type="entry name" value="Galactose-binding domain-like"/>
    <property type="match status" value="1"/>
</dbReference>
<protein>
    <submittedName>
        <fullName evidence="5">Fibronectin type III domain-containing protein</fullName>
    </submittedName>
</protein>
<dbReference type="InterPro" id="IPR003961">
    <property type="entry name" value="FN3_dom"/>
</dbReference>
<dbReference type="CDD" id="cd00063">
    <property type="entry name" value="FN3"/>
    <property type="match status" value="2"/>
</dbReference>
<dbReference type="SMART" id="SM00060">
    <property type="entry name" value="FN3"/>
    <property type="match status" value="2"/>
</dbReference>
<dbReference type="EMBL" id="JBHSMI010000029">
    <property type="protein sequence ID" value="MFC5405544.1"/>
    <property type="molecule type" value="Genomic_DNA"/>
</dbReference>
<name>A0ABW0HY76_9BACL</name>
<comment type="caution">
    <text evidence="5">The sequence shown here is derived from an EMBL/GenBank/DDBJ whole genome shotgun (WGS) entry which is preliminary data.</text>
</comment>
<feature type="compositionally biased region" description="Polar residues" evidence="1">
    <location>
        <begin position="505"/>
        <end position="519"/>
    </location>
</feature>
<dbReference type="PANTHER" id="PTHR46957:SF3">
    <property type="entry name" value="CYTOKINE RECEPTOR"/>
    <property type="match status" value="1"/>
</dbReference>
<dbReference type="PROSITE" id="PS50853">
    <property type="entry name" value="FN3"/>
    <property type="match status" value="2"/>
</dbReference>
<feature type="domain" description="Fibronectin type-III" evidence="3">
    <location>
        <begin position="511"/>
        <end position="596"/>
    </location>
</feature>
<dbReference type="InterPro" id="IPR032267">
    <property type="entry name" value="DUF4832"/>
</dbReference>
<feature type="domain" description="Fibronectin type-III" evidence="3">
    <location>
        <begin position="741"/>
        <end position="826"/>
    </location>
</feature>
<dbReference type="CDD" id="cd04081">
    <property type="entry name" value="CBM35_galactosidase-like"/>
    <property type="match status" value="1"/>
</dbReference>
<dbReference type="PANTHER" id="PTHR46957">
    <property type="entry name" value="CYTOKINE RECEPTOR"/>
    <property type="match status" value="1"/>
</dbReference>
<proteinExistence type="predicted"/>
<evidence type="ECO:0000256" key="2">
    <source>
        <dbReference type="SAM" id="SignalP"/>
    </source>
</evidence>
<organism evidence="5 6">
    <name type="scientific">Cohnella soli</name>
    <dbReference type="NCBI Taxonomy" id="425005"/>
    <lineage>
        <taxon>Bacteria</taxon>
        <taxon>Bacillati</taxon>
        <taxon>Bacillota</taxon>
        <taxon>Bacilli</taxon>
        <taxon>Bacillales</taxon>
        <taxon>Paenibacillaceae</taxon>
        <taxon>Cohnella</taxon>
    </lineage>
</organism>
<evidence type="ECO:0000256" key="1">
    <source>
        <dbReference type="SAM" id="MobiDB-lite"/>
    </source>
</evidence>
<dbReference type="Gene3D" id="2.60.40.10">
    <property type="entry name" value="Immunoglobulins"/>
    <property type="match status" value="2"/>
</dbReference>
<gene>
    <name evidence="5" type="ORF">ACFPOF_22605</name>
</gene>
<feature type="compositionally biased region" description="Polar residues" evidence="1">
    <location>
        <begin position="735"/>
        <end position="745"/>
    </location>
</feature>
<dbReference type="InterPro" id="IPR036116">
    <property type="entry name" value="FN3_sf"/>
</dbReference>
<dbReference type="Pfam" id="PF22704">
    <property type="entry name" value="CBM13-like"/>
    <property type="match status" value="1"/>
</dbReference>
<keyword evidence="2" id="KW-0732">Signal</keyword>
<reference evidence="6" key="1">
    <citation type="journal article" date="2019" name="Int. J. Syst. Evol. Microbiol.">
        <title>The Global Catalogue of Microorganisms (GCM) 10K type strain sequencing project: providing services to taxonomists for standard genome sequencing and annotation.</title>
        <authorList>
            <consortium name="The Broad Institute Genomics Platform"/>
            <consortium name="The Broad Institute Genome Sequencing Center for Infectious Disease"/>
            <person name="Wu L."/>
            <person name="Ma J."/>
        </authorList>
    </citation>
    <scope>NUCLEOTIDE SEQUENCE [LARGE SCALE GENOMIC DNA]</scope>
    <source>
        <strain evidence="6">CGMCC 1.18575</strain>
    </source>
</reference>
<evidence type="ECO:0000259" key="3">
    <source>
        <dbReference type="PROSITE" id="PS50853"/>
    </source>
</evidence>
<keyword evidence="6" id="KW-1185">Reference proteome</keyword>
<dbReference type="InterPro" id="IPR005084">
    <property type="entry name" value="CBM6"/>
</dbReference>
<dbReference type="InterPro" id="IPR008979">
    <property type="entry name" value="Galactose-bd-like_sf"/>
</dbReference>
<feature type="chain" id="PRO_5046713833" evidence="2">
    <location>
        <begin position="32"/>
        <end position="972"/>
    </location>
</feature>
<dbReference type="Pfam" id="PF00041">
    <property type="entry name" value="fn3"/>
    <property type="match status" value="2"/>
</dbReference>
<sequence length="972" mass="101456">MKKKIGFSGLAIAIAFAAVLGSGWTSKEAHAAVGTITVNLTETTEAFKNPNMGFRPSVYIGSSNFPDKEYTSIYKHYIPYTSLENLATDSVQKIKDWSNSAWAGLESRNLKVVPRVVIVYPNVGEYWPDSIPHGDPVQQWLSDTYKSRMVAFINKLGQAWDNDPRVAAVEFGLFGNWGEQHIYPNKFADGTDRIPLSFQQTLGDAYVNAFHNKKVMVRYPETFVGYPFGIQWDSFALPDDAAGGNGEISRDTWRTQINSGEVAYDWGDQSNLGGSPDGTLGSTSNTNYVIDWIMKTHTSSLGWIAEYNASNSAVENGATAMQKVLGYRYVISQASFTGNVQSGGTMNVSFNVTNKGSSPFYYNWPVEASLLRADKTVAWKGLFNADIRQWLPGTDWNAGSRAYNNAPATNTVTGSFTIPTSLVNGTYTLALSILDPSGWKPSVRFANTNYYAGGRTPIGKVGIGGDPTDQNLGSFAGLKSDNTLFYSLTSGAYDGGVSGGGGSGDTQAPTAPTNLSSTGVTSNSVSLSWSASTDNVGVTGYDVYRGGSLAGSTSSTSYTDTGLAASSAYTYTVKAKDAAGNVSAASNSFTATTSASGGGGTTASYEAEASGNTLAGGAATSSCAGCSGGGKVGYVGNNSGTLQFNGVNASSAGTATVTISYLNGDASRTAQMSVNGGTAVTLTFPGTGSWTTLGTVMTQVQLNAGNNTIKFSNSSGWAPDFDRIQVSAGSGGSGDTQAPTAPTNLAVTGKTSSSMSLSWTASTDNVGVIGYDVYRGGNYVGTTTATTYTDTGLAASTSYSYTVKAKDAAGNISGASNPVTDTTSASGGGSSLLLDNFDDSPAWPGTNDLGKWAGANGFVNNAGVIESSALKLQYNNGGWFGSDVNQSLTSYTKMIVRIKGGAGGEQSHFHVSLGGVDKTFGDFSGNTVTTAYKDIAIDLVANGVNRSSPGQLAMSFWYGASGTIWIDEIRFE</sequence>
<dbReference type="Pfam" id="PF16116">
    <property type="entry name" value="DUF4832"/>
    <property type="match status" value="1"/>
</dbReference>
<dbReference type="Gene3D" id="2.60.120.260">
    <property type="entry name" value="Galactose-binding domain-like"/>
    <property type="match status" value="1"/>
</dbReference>
<feature type="region of interest" description="Disordered" evidence="1">
    <location>
        <begin position="726"/>
        <end position="745"/>
    </location>
</feature>
<accession>A0ABW0HY76</accession>
<feature type="domain" description="CBM6" evidence="4">
    <location>
        <begin position="603"/>
        <end position="727"/>
    </location>
</feature>
<evidence type="ECO:0000313" key="6">
    <source>
        <dbReference type="Proteomes" id="UP001596113"/>
    </source>
</evidence>
<dbReference type="SUPFAM" id="SSF49265">
    <property type="entry name" value="Fibronectin type III"/>
    <property type="match status" value="2"/>
</dbReference>